<feature type="compositionally biased region" description="Low complexity" evidence="1">
    <location>
        <begin position="720"/>
        <end position="732"/>
    </location>
</feature>
<evidence type="ECO:0000256" key="1">
    <source>
        <dbReference type="SAM" id="MobiDB-lite"/>
    </source>
</evidence>
<feature type="region of interest" description="Disordered" evidence="1">
    <location>
        <begin position="1"/>
        <end position="198"/>
    </location>
</feature>
<feature type="compositionally biased region" description="Low complexity" evidence="1">
    <location>
        <begin position="789"/>
        <end position="804"/>
    </location>
</feature>
<dbReference type="OrthoDB" id="10261212at2759"/>
<dbReference type="InterPro" id="IPR033979">
    <property type="entry name" value="MINDY_domain"/>
</dbReference>
<reference evidence="3 4" key="1">
    <citation type="submission" date="2015-05" db="EMBL/GenBank/DDBJ databases">
        <title>Distinctive expansion of gene families associated with plant cell wall degradation and secondary metabolism in the genomes of grapevine trunk pathogens.</title>
        <authorList>
            <person name="Lawrence D.P."/>
            <person name="Travadon R."/>
            <person name="Rolshausen P.E."/>
            <person name="Baumgartner K."/>
        </authorList>
    </citation>
    <scope>NUCLEOTIDE SEQUENCE [LARGE SCALE GENOMIC DNA]</scope>
    <source>
        <strain evidence="3">UCRPC4</strain>
    </source>
</reference>
<dbReference type="GO" id="GO:0005829">
    <property type="term" value="C:cytosol"/>
    <property type="evidence" value="ECO:0007669"/>
    <property type="project" value="TreeGrafter"/>
</dbReference>
<reference evidence="3 4" key="2">
    <citation type="submission" date="2015-05" db="EMBL/GenBank/DDBJ databases">
        <authorList>
            <person name="Morales-Cruz A."/>
            <person name="Amrine K.C."/>
            <person name="Cantu D."/>
        </authorList>
    </citation>
    <scope>NUCLEOTIDE SEQUENCE [LARGE SCALE GENOMIC DNA]</scope>
    <source>
        <strain evidence="3">UCRPC4</strain>
    </source>
</reference>
<evidence type="ECO:0000313" key="3">
    <source>
        <dbReference type="EMBL" id="KKY24168.1"/>
    </source>
</evidence>
<feature type="compositionally biased region" description="Low complexity" evidence="1">
    <location>
        <begin position="814"/>
        <end position="826"/>
    </location>
</feature>
<feature type="compositionally biased region" description="Low complexity" evidence="1">
    <location>
        <begin position="1"/>
        <end position="20"/>
    </location>
</feature>
<organism evidence="3 4">
    <name type="scientific">Phaeomoniella chlamydospora</name>
    <name type="common">Phaeoacremonium chlamydosporum</name>
    <dbReference type="NCBI Taxonomy" id="158046"/>
    <lineage>
        <taxon>Eukaryota</taxon>
        <taxon>Fungi</taxon>
        <taxon>Dikarya</taxon>
        <taxon>Ascomycota</taxon>
        <taxon>Pezizomycotina</taxon>
        <taxon>Eurotiomycetes</taxon>
        <taxon>Chaetothyriomycetidae</taxon>
        <taxon>Phaeomoniellales</taxon>
        <taxon>Phaeomoniellaceae</taxon>
        <taxon>Phaeomoniella</taxon>
    </lineage>
</organism>
<dbReference type="GO" id="GO:0071944">
    <property type="term" value="C:cell periphery"/>
    <property type="evidence" value="ECO:0007669"/>
    <property type="project" value="TreeGrafter"/>
</dbReference>
<feature type="region of interest" description="Disordered" evidence="1">
    <location>
        <begin position="701"/>
        <end position="849"/>
    </location>
</feature>
<proteinExistence type="predicted"/>
<dbReference type="PANTHER" id="PTHR18063:SF6">
    <property type="entry name" value="UBIQUITIN CARBOXYL-TERMINAL HYDROLASE"/>
    <property type="match status" value="1"/>
</dbReference>
<feature type="compositionally biased region" description="Polar residues" evidence="1">
    <location>
        <begin position="156"/>
        <end position="178"/>
    </location>
</feature>
<sequence length="849" mass="92467">MSTQAPSGQLPSGLLPPTLQAGYAAQKVTPRASSESDRSEDFWDDDDEEKESTNRNAHTSSGTSKEDPFAVFKTPFPGSPPSSGSGLDGQGVANRPVASTPPPLANVHTGSSLPSTSSGSTNPFRRKQSETNIRPNIPASQKPFDVEADYFADTEPPTTSANLSSADRQLSEYSTSYTPAAISGDPESTTLGSQKVPPYKNDLAITTQYPTSRPSTSHVTIVEEQKPTMGPVKTEQQPSLIPVLTEEDPGQNPWSDPISDIGKGKQASYIPPGSPQKPLGTLEDYPDWPPSLDGQKASSQTFHLPYRGPAPASTTETQSNPIKRHEPTAPVRPVTAAQLEKLQHQRSETYQIKHFNWADAKSGRLRRSSMLIQNKNGPCPLLALVNALILSSIDDSQSALGKALASREHISLGLIIESLMDELTSDGRNTEIELPDVDDLNRFLLTLHTGLNANPRFATSAPPANLMDARNSVLHLPTPDTESEMGRFEMTGDIRLYGAFNIPVVHGWLPPPMHSATSAFSRSAQTYEDAQTILFGEEELESRLSTGLSSSEEQLLQDIVTIKDFFKTYPTQLTPHGLRLLHNRLGPGSFAIFFRNDHFSTIFKHPNSGQIFTLVTDAGYATHSEVIWESLVDISGQGNDFYSGDFRPVGNSPEDSSPPRLSVPQRQSRDTADDLTSPKSPVEQEQADADFALALQLQDEEEQRAQTARRNRASSNNQMTGTPTGRRTSRPSQQDIRPSIPPRRQNANQGVNRPEVDDGDAPPPSYDEAAKGEPYIPPEGNPNFAGRIPSGSSSAVYSQSVGPSQGVRQRSEYQQQHAQMQAQLGQPLGRPSVDLNGRQRDKDRDCIVM</sequence>
<comment type="caution">
    <text evidence="3">The sequence shown here is derived from an EMBL/GenBank/DDBJ whole genome shotgun (WGS) entry which is preliminary data.</text>
</comment>
<feature type="domain" description="MINDY deubiquitinase" evidence="2">
    <location>
        <begin position="348"/>
        <end position="646"/>
    </location>
</feature>
<gene>
    <name evidence="3" type="ORF">UCRPC4_g02534</name>
</gene>
<dbReference type="EMBL" id="LCWF01000062">
    <property type="protein sequence ID" value="KKY24168.1"/>
    <property type="molecule type" value="Genomic_DNA"/>
</dbReference>
<dbReference type="Pfam" id="PF04424">
    <property type="entry name" value="MINDY_DUB"/>
    <property type="match status" value="1"/>
</dbReference>
<keyword evidence="4" id="KW-1185">Reference proteome</keyword>
<protein>
    <recommendedName>
        <fullName evidence="2">MINDY deubiquitinase domain-containing protein</fullName>
    </recommendedName>
</protein>
<evidence type="ECO:0000259" key="2">
    <source>
        <dbReference type="Pfam" id="PF04424"/>
    </source>
</evidence>
<accession>A0A0G2GL07</accession>
<dbReference type="GO" id="GO:1990380">
    <property type="term" value="F:K48-linked deubiquitinase activity"/>
    <property type="evidence" value="ECO:0007669"/>
    <property type="project" value="InterPro"/>
</dbReference>
<feature type="compositionally biased region" description="Polar residues" evidence="1">
    <location>
        <begin position="312"/>
        <end position="321"/>
    </location>
</feature>
<feature type="compositionally biased region" description="Polar residues" evidence="1">
    <location>
        <begin position="54"/>
        <end position="63"/>
    </location>
</feature>
<dbReference type="PANTHER" id="PTHR18063">
    <property type="entry name" value="NF-E2 INDUCIBLE PROTEIN"/>
    <property type="match status" value="1"/>
</dbReference>
<evidence type="ECO:0000313" key="4">
    <source>
        <dbReference type="Proteomes" id="UP000053317"/>
    </source>
</evidence>
<dbReference type="InterPro" id="IPR007518">
    <property type="entry name" value="MINDY"/>
</dbReference>
<dbReference type="Proteomes" id="UP000053317">
    <property type="component" value="Unassembled WGS sequence"/>
</dbReference>
<dbReference type="GO" id="GO:0016807">
    <property type="term" value="F:cysteine-type carboxypeptidase activity"/>
    <property type="evidence" value="ECO:0007669"/>
    <property type="project" value="TreeGrafter"/>
</dbReference>
<feature type="compositionally biased region" description="Basic and acidic residues" evidence="1">
    <location>
        <begin position="837"/>
        <end position="849"/>
    </location>
</feature>
<feature type="region of interest" description="Disordered" evidence="1">
    <location>
        <begin position="643"/>
        <end position="684"/>
    </location>
</feature>
<dbReference type="GO" id="GO:0004843">
    <property type="term" value="F:cysteine-type deubiquitinase activity"/>
    <property type="evidence" value="ECO:0007669"/>
    <property type="project" value="InterPro"/>
</dbReference>
<dbReference type="AlphaFoldDB" id="A0A0G2GL07"/>
<feature type="compositionally biased region" description="Low complexity" evidence="1">
    <location>
        <begin position="109"/>
        <end position="121"/>
    </location>
</feature>
<feature type="region of interest" description="Disordered" evidence="1">
    <location>
        <begin position="289"/>
        <end position="332"/>
    </location>
</feature>
<name>A0A0G2GL07_PHACM</name>
<dbReference type="GO" id="GO:0071108">
    <property type="term" value="P:protein K48-linked deubiquitination"/>
    <property type="evidence" value="ECO:0007669"/>
    <property type="project" value="TreeGrafter"/>
</dbReference>